<keyword evidence="2" id="KW-1185">Reference proteome</keyword>
<protein>
    <submittedName>
        <fullName evidence="1">Uncharacterized protein</fullName>
    </submittedName>
</protein>
<accession>A0ABX9SJ93</accession>
<evidence type="ECO:0000313" key="2">
    <source>
        <dbReference type="Proteomes" id="UP000280955"/>
    </source>
</evidence>
<proteinExistence type="predicted"/>
<sequence>MTFWMFSRNIDRLRAEEDIRLFQVARIAQADADSSKAFVEGLQHRLGKPVVTSAVYDPSFAKADPNAKEQLMKIFGGG</sequence>
<name>A0ABX9SJ93_9GAMM</name>
<dbReference type="EMBL" id="RBLJ01000008">
    <property type="protein sequence ID" value="RKS53960.1"/>
    <property type="molecule type" value="Genomic_DNA"/>
</dbReference>
<organism evidence="1 2">
    <name type="scientific">Photorhabdus asymbiotica</name>
    <dbReference type="NCBI Taxonomy" id="291112"/>
    <lineage>
        <taxon>Bacteria</taxon>
        <taxon>Pseudomonadati</taxon>
        <taxon>Pseudomonadota</taxon>
        <taxon>Gammaproteobacteria</taxon>
        <taxon>Enterobacterales</taxon>
        <taxon>Morganellaceae</taxon>
        <taxon>Photorhabdus</taxon>
    </lineage>
</organism>
<comment type="caution">
    <text evidence="1">The sequence shown here is derived from an EMBL/GenBank/DDBJ whole genome shotgun (WGS) entry which is preliminary data.</text>
</comment>
<evidence type="ECO:0000313" key="1">
    <source>
        <dbReference type="EMBL" id="RKS53960.1"/>
    </source>
</evidence>
<dbReference type="Proteomes" id="UP000280955">
    <property type="component" value="Unassembled WGS sequence"/>
</dbReference>
<gene>
    <name evidence="1" type="ORF">BDD30_4550</name>
</gene>
<reference evidence="1 2" key="1">
    <citation type="submission" date="2018-10" db="EMBL/GenBank/DDBJ databases">
        <title>Genomic Encyclopedia of Archaeal and Bacterial Type Strains, Phase II (KMG-II): from individual species to whole genera.</title>
        <authorList>
            <person name="Goeker M."/>
        </authorList>
    </citation>
    <scope>NUCLEOTIDE SEQUENCE [LARGE SCALE GENOMIC DNA]</scope>
    <source>
        <strain evidence="1 2">DSM 15149</strain>
    </source>
</reference>